<accession>A0A9P9EP61</accession>
<dbReference type="SUPFAM" id="SSF89372">
    <property type="entry name" value="Fucose-specific lectin"/>
    <property type="match status" value="1"/>
</dbReference>
<organism evidence="1 2">
    <name type="scientific">Dactylonectria macrodidyma</name>
    <dbReference type="NCBI Taxonomy" id="307937"/>
    <lineage>
        <taxon>Eukaryota</taxon>
        <taxon>Fungi</taxon>
        <taxon>Dikarya</taxon>
        <taxon>Ascomycota</taxon>
        <taxon>Pezizomycotina</taxon>
        <taxon>Sordariomycetes</taxon>
        <taxon>Hypocreomycetidae</taxon>
        <taxon>Hypocreales</taxon>
        <taxon>Nectriaceae</taxon>
        <taxon>Dactylonectria</taxon>
    </lineage>
</organism>
<dbReference type="Proteomes" id="UP000738349">
    <property type="component" value="Unassembled WGS sequence"/>
</dbReference>
<comment type="caution">
    <text evidence="1">The sequence shown here is derived from an EMBL/GenBank/DDBJ whole genome shotgun (WGS) entry which is preliminary data.</text>
</comment>
<reference evidence="1" key="1">
    <citation type="journal article" date="2021" name="Nat. Commun.">
        <title>Genetic determinants of endophytism in the Arabidopsis root mycobiome.</title>
        <authorList>
            <person name="Mesny F."/>
            <person name="Miyauchi S."/>
            <person name="Thiergart T."/>
            <person name="Pickel B."/>
            <person name="Atanasova L."/>
            <person name="Karlsson M."/>
            <person name="Huettel B."/>
            <person name="Barry K.W."/>
            <person name="Haridas S."/>
            <person name="Chen C."/>
            <person name="Bauer D."/>
            <person name="Andreopoulos W."/>
            <person name="Pangilinan J."/>
            <person name="LaButti K."/>
            <person name="Riley R."/>
            <person name="Lipzen A."/>
            <person name="Clum A."/>
            <person name="Drula E."/>
            <person name="Henrissat B."/>
            <person name="Kohler A."/>
            <person name="Grigoriev I.V."/>
            <person name="Martin F.M."/>
            <person name="Hacquard S."/>
        </authorList>
    </citation>
    <scope>NUCLEOTIDE SEQUENCE</scope>
    <source>
        <strain evidence="1">MPI-CAGE-AT-0147</strain>
    </source>
</reference>
<sequence>MYLSGNNTRLKSKIWEQKLLFNLLKVLGVPYPGNNAVDFCYVDDNQAVSSVRLHWDQSDFVNKPLVPDMPVPATGALAACQVNSERMQIVWVGEGGRLEAIDPFCYPSSVDTRGGGSIAAVSNLQGRGESVMWCVDVTGCTRPLLWWSWEGGVWQWTATSVARVATTRHLSSERLSELQPGEVDKVPRRRGLERPSSDAAARVCAAGAAGTAGKELRQELVWVGLDN</sequence>
<evidence type="ECO:0000313" key="1">
    <source>
        <dbReference type="EMBL" id="KAH7141008.1"/>
    </source>
</evidence>
<protein>
    <submittedName>
        <fullName evidence="1">Uncharacterized protein</fullName>
    </submittedName>
</protein>
<keyword evidence="2" id="KW-1185">Reference proteome</keyword>
<proteinExistence type="predicted"/>
<dbReference type="EMBL" id="JAGMUV010000011">
    <property type="protein sequence ID" value="KAH7141008.1"/>
    <property type="molecule type" value="Genomic_DNA"/>
</dbReference>
<gene>
    <name evidence="1" type="ORF">EDB81DRAFT_885700</name>
</gene>
<name>A0A9P9EP61_9HYPO</name>
<evidence type="ECO:0000313" key="2">
    <source>
        <dbReference type="Proteomes" id="UP000738349"/>
    </source>
</evidence>
<dbReference type="AlphaFoldDB" id="A0A9P9EP61"/>